<name>A0A5N6JT24_MONLA</name>
<feature type="compositionally biased region" description="Polar residues" evidence="1">
    <location>
        <begin position="992"/>
        <end position="1011"/>
    </location>
</feature>
<feature type="region of interest" description="Disordered" evidence="1">
    <location>
        <begin position="894"/>
        <end position="957"/>
    </location>
</feature>
<feature type="compositionally biased region" description="Polar residues" evidence="1">
    <location>
        <begin position="418"/>
        <end position="430"/>
    </location>
</feature>
<protein>
    <recommendedName>
        <fullName evidence="4">Altered inheritance of mitochondria protein 21</fullName>
    </recommendedName>
</protein>
<feature type="compositionally biased region" description="Polar residues" evidence="1">
    <location>
        <begin position="718"/>
        <end position="733"/>
    </location>
</feature>
<feature type="compositionally biased region" description="Polar residues" evidence="1">
    <location>
        <begin position="626"/>
        <end position="640"/>
    </location>
</feature>
<feature type="region of interest" description="Disordered" evidence="1">
    <location>
        <begin position="536"/>
        <end position="686"/>
    </location>
</feature>
<accession>A0A5N6JT24</accession>
<feature type="region of interest" description="Disordered" evidence="1">
    <location>
        <begin position="371"/>
        <end position="512"/>
    </location>
</feature>
<feature type="compositionally biased region" description="Low complexity" evidence="1">
    <location>
        <begin position="401"/>
        <end position="417"/>
    </location>
</feature>
<proteinExistence type="predicted"/>
<feature type="region of interest" description="Disordered" evidence="1">
    <location>
        <begin position="761"/>
        <end position="880"/>
    </location>
</feature>
<feature type="compositionally biased region" description="Basic and acidic residues" evidence="1">
    <location>
        <begin position="473"/>
        <end position="494"/>
    </location>
</feature>
<evidence type="ECO:0008006" key="4">
    <source>
        <dbReference type="Google" id="ProtNLM"/>
    </source>
</evidence>
<feature type="compositionally biased region" description="Basic and acidic residues" evidence="1">
    <location>
        <begin position="456"/>
        <end position="466"/>
    </location>
</feature>
<feature type="compositionally biased region" description="Polar residues" evidence="1">
    <location>
        <begin position="945"/>
        <end position="957"/>
    </location>
</feature>
<reference evidence="2 3" key="1">
    <citation type="submission" date="2019-06" db="EMBL/GenBank/DDBJ databases">
        <title>Genome Sequence of the Brown Rot Fungal Pathogen Monilinia laxa.</title>
        <authorList>
            <person name="De Miccolis Angelini R.M."/>
            <person name="Landi L."/>
            <person name="Abate D."/>
            <person name="Pollastro S."/>
            <person name="Romanazzi G."/>
            <person name="Faretra F."/>
        </authorList>
    </citation>
    <scope>NUCLEOTIDE SEQUENCE [LARGE SCALE GENOMIC DNA]</scope>
    <source>
        <strain evidence="2 3">Mlax316</strain>
    </source>
</reference>
<feature type="compositionally biased region" description="Low complexity" evidence="1">
    <location>
        <begin position="849"/>
        <end position="859"/>
    </location>
</feature>
<dbReference type="EMBL" id="VIGI01000015">
    <property type="protein sequence ID" value="KAB8291421.1"/>
    <property type="molecule type" value="Genomic_DNA"/>
</dbReference>
<feature type="compositionally biased region" description="Polar residues" evidence="1">
    <location>
        <begin position="382"/>
        <end position="393"/>
    </location>
</feature>
<feature type="compositionally biased region" description="Low complexity" evidence="1">
    <location>
        <begin position="227"/>
        <end position="237"/>
    </location>
</feature>
<feature type="compositionally biased region" description="Basic and acidic residues" evidence="1">
    <location>
        <begin position="978"/>
        <end position="990"/>
    </location>
</feature>
<dbReference type="InterPro" id="IPR021582">
    <property type="entry name" value="Aim21"/>
</dbReference>
<feature type="compositionally biased region" description="Basic and acidic residues" evidence="1">
    <location>
        <begin position="1055"/>
        <end position="1065"/>
    </location>
</feature>
<dbReference type="Proteomes" id="UP000326757">
    <property type="component" value="Unassembled WGS sequence"/>
</dbReference>
<feature type="compositionally biased region" description="Basic and acidic residues" evidence="1">
    <location>
        <begin position="432"/>
        <end position="449"/>
    </location>
</feature>
<feature type="compositionally biased region" description="Polar residues" evidence="1">
    <location>
        <begin position="120"/>
        <end position="131"/>
    </location>
</feature>
<evidence type="ECO:0000313" key="3">
    <source>
        <dbReference type="Proteomes" id="UP000326757"/>
    </source>
</evidence>
<comment type="caution">
    <text evidence="2">The sequence shown here is derived from an EMBL/GenBank/DDBJ whole genome shotgun (WGS) entry which is preliminary data.</text>
</comment>
<gene>
    <name evidence="2" type="ORF">EYC80_010095</name>
</gene>
<keyword evidence="3" id="KW-1185">Reference proteome</keyword>
<sequence length="1088" mass="117397">MYGMIYFWVKQRCRQLYYLFLNNFTLNFGPLNLPSILATSISPTIMSAETPQVPPRPNRSQEQGNTSSGTPSLGSNIPQIPPRPVNRRADRSTSPARESFARSPLNDMPHPHNPGRSSLYAMNSANSSTSELDVPHRPSSVSLPSIGQEGNEYAEAFGASEDLGLSPTQTRNVANDLKLHAPKPSHPESSAKMRVSAVTRTDSSQAAAYGLGRAGDDKDAGSRSLKNKSSFASNASAIERPPSSTGGHEDEHGIPEIGQRVPMYPNAGDVQAPSPSPYSSPYTPGVGFHNDGSKRHHERRISGRGGEVPPGSYGLHGHGIIPHDRFEKAYYEKRPELYKKETASYHGPLGEGRAEWAMSSDDLNRIVRDTASRGAGLGTSPAVMSTPTEQVGFQASEEYASRMSSPRPQSSGQQSGGYNLTHSNTSQTHVDSPLKKESFPLDGSQKAEFEGALSKSLDDKSERAYESEADAEDTIHVDIPSHRSSRIIDADESRPYSAAGGDDDELRDDHGYSAPILAADEVSKESFGYELQPAVSPSFERRNYYDDVTYGSTPGSKHPSRPGSIHTPAVRATESAPLEEVHEYEPLFPEDEKPDAVEKPETAADRLKRPELQNRKFPSQDVWEDTPNSLQYTATVSTPQLPDHDEDNEDAHKKNKETPEQAFARRQEELAEKESTSRDSFLQPQKKLWSHNAHLVSETRPSIQQRFPSRDVWEDTPDSLQLQTTVSTPQTPEVDTILSPPDERPTTGAVVFHQEKAAAGLELGQDEGRATTGIAATKPSIPARPVRSISPDGPQPAIPDRPVQKAKLVPTADDAAPPLPLKSKPQVPVRPTKPLARESSENIPLTTASSNSSAKSIGSDNGTPAVKSKPPVPSRPIGGKIAALQGGFLADLNSRLKLGPQAPKKEEPKPEEKIEEKEKVPLSDARKGRARGPARRAPARSPAPVSSTAQESSAVTLAASTPSTLWYIDSDEILHVGSKADPKADSKPEDVISSTKAVESATPTLATNTAGESLHDATEIAAGAEKSAPPPLAESDIQSEQREDIQKEAVIASAHSDDVQPEKPSDSPPVASENVVENTTEPEAVAEN</sequence>
<feature type="compositionally biased region" description="Basic and acidic residues" evidence="1">
    <location>
        <begin position="903"/>
        <end position="927"/>
    </location>
</feature>
<feature type="compositionally biased region" description="Basic and acidic residues" evidence="1">
    <location>
        <begin position="650"/>
        <end position="677"/>
    </location>
</feature>
<feature type="compositionally biased region" description="Basic residues" evidence="1">
    <location>
        <begin position="928"/>
        <end position="938"/>
    </location>
</feature>
<dbReference type="OrthoDB" id="5386574at2759"/>
<feature type="compositionally biased region" description="Polar residues" evidence="1">
    <location>
        <begin position="58"/>
        <end position="78"/>
    </location>
</feature>
<feature type="region of interest" description="Disordered" evidence="1">
    <location>
        <begin position="978"/>
        <end position="1088"/>
    </location>
</feature>
<feature type="region of interest" description="Disordered" evidence="1">
    <location>
        <begin position="179"/>
        <end position="320"/>
    </location>
</feature>
<organism evidence="2 3">
    <name type="scientific">Monilinia laxa</name>
    <name type="common">Brown rot fungus</name>
    <name type="synonym">Sclerotinia laxa</name>
    <dbReference type="NCBI Taxonomy" id="61186"/>
    <lineage>
        <taxon>Eukaryota</taxon>
        <taxon>Fungi</taxon>
        <taxon>Dikarya</taxon>
        <taxon>Ascomycota</taxon>
        <taxon>Pezizomycotina</taxon>
        <taxon>Leotiomycetes</taxon>
        <taxon>Helotiales</taxon>
        <taxon>Sclerotiniaceae</taxon>
        <taxon>Monilinia</taxon>
    </lineage>
</organism>
<dbReference type="Pfam" id="PF11489">
    <property type="entry name" value="Aim21"/>
    <property type="match status" value="1"/>
</dbReference>
<evidence type="ECO:0000256" key="1">
    <source>
        <dbReference type="SAM" id="MobiDB-lite"/>
    </source>
</evidence>
<evidence type="ECO:0000313" key="2">
    <source>
        <dbReference type="EMBL" id="KAB8291421.1"/>
    </source>
</evidence>
<feature type="region of interest" description="Disordered" evidence="1">
    <location>
        <begin position="47"/>
        <end position="146"/>
    </location>
</feature>
<feature type="compositionally biased region" description="Basic and acidic residues" evidence="1">
    <location>
        <begin position="579"/>
        <end position="614"/>
    </location>
</feature>
<feature type="region of interest" description="Disordered" evidence="1">
    <location>
        <begin position="699"/>
        <end position="746"/>
    </location>
</feature>
<dbReference type="AlphaFoldDB" id="A0A5N6JT24"/>